<feature type="domain" description="DNA2/NAM7 helicase helicase" evidence="12">
    <location>
        <begin position="201"/>
        <end position="286"/>
    </location>
</feature>
<keyword evidence="7" id="KW-0378">Hydrolase</keyword>
<evidence type="ECO:0000313" key="14">
    <source>
        <dbReference type="EMBL" id="KAA6372109.1"/>
    </source>
</evidence>
<evidence type="ECO:0000256" key="11">
    <source>
        <dbReference type="SAM" id="MobiDB-lite"/>
    </source>
</evidence>
<evidence type="ECO:0000256" key="1">
    <source>
        <dbReference type="ARBA" id="ARBA00004496"/>
    </source>
</evidence>
<evidence type="ECO:0000256" key="7">
    <source>
        <dbReference type="ARBA" id="ARBA00022801"/>
    </source>
</evidence>
<feature type="compositionally biased region" description="Acidic residues" evidence="11">
    <location>
        <begin position="36"/>
        <end position="54"/>
    </location>
</feature>
<comment type="subcellular location">
    <subcellularLocation>
        <location evidence="1">Cytoplasm</location>
    </subcellularLocation>
</comment>
<evidence type="ECO:0000256" key="6">
    <source>
        <dbReference type="ARBA" id="ARBA00022771"/>
    </source>
</evidence>
<dbReference type="Gene3D" id="3.40.50.300">
    <property type="entry name" value="P-loop containing nucleotide triphosphate hydrolases"/>
    <property type="match status" value="2"/>
</dbReference>
<proteinExistence type="inferred from homology"/>
<dbReference type="InterPro" id="IPR041677">
    <property type="entry name" value="DNA2/NAM7_AAA_11"/>
</dbReference>
<dbReference type="OrthoDB" id="6513042at2759"/>
<dbReference type="InterPro" id="IPR041679">
    <property type="entry name" value="DNA2/NAM7-like_C"/>
</dbReference>
<organism evidence="14 15">
    <name type="scientific">Streblomastix strix</name>
    <dbReference type="NCBI Taxonomy" id="222440"/>
    <lineage>
        <taxon>Eukaryota</taxon>
        <taxon>Metamonada</taxon>
        <taxon>Preaxostyla</taxon>
        <taxon>Oxymonadida</taxon>
        <taxon>Streblomastigidae</taxon>
        <taxon>Streblomastix</taxon>
    </lineage>
</organism>
<dbReference type="Pfam" id="PF13087">
    <property type="entry name" value="AAA_12"/>
    <property type="match status" value="1"/>
</dbReference>
<keyword evidence="9" id="KW-0862">Zinc</keyword>
<dbReference type="FunFam" id="3.40.50.300:FF:000097">
    <property type="entry name" value="Regulator of nonsense transcripts 1"/>
    <property type="match status" value="1"/>
</dbReference>
<protein>
    <submittedName>
        <fullName evidence="14">Putative Regulator of nonsense transcripts 1</fullName>
    </submittedName>
</protein>
<dbReference type="GO" id="GO:0008270">
    <property type="term" value="F:zinc ion binding"/>
    <property type="evidence" value="ECO:0007669"/>
    <property type="project" value="UniProtKB-KW"/>
</dbReference>
<evidence type="ECO:0000256" key="4">
    <source>
        <dbReference type="ARBA" id="ARBA00022723"/>
    </source>
</evidence>
<comment type="caution">
    <text evidence="14">The sequence shown here is derived from an EMBL/GenBank/DDBJ whole genome shotgun (WGS) entry which is preliminary data.</text>
</comment>
<keyword evidence="5" id="KW-0547">Nucleotide-binding</keyword>
<feature type="non-terminal residue" evidence="14">
    <location>
        <position position="598"/>
    </location>
</feature>
<evidence type="ECO:0000259" key="13">
    <source>
        <dbReference type="Pfam" id="PF13087"/>
    </source>
</evidence>
<evidence type="ECO:0000313" key="15">
    <source>
        <dbReference type="Proteomes" id="UP000324800"/>
    </source>
</evidence>
<dbReference type="CDD" id="cd18039">
    <property type="entry name" value="DEXXQc_UPF1"/>
    <property type="match status" value="1"/>
</dbReference>
<keyword evidence="6" id="KW-0863">Zinc-finger</keyword>
<dbReference type="InterPro" id="IPR027417">
    <property type="entry name" value="P-loop_NTPase"/>
</dbReference>
<feature type="domain" description="DNA2/NAM7 helicase helicase" evidence="12">
    <location>
        <begin position="86"/>
        <end position="183"/>
    </location>
</feature>
<evidence type="ECO:0000256" key="2">
    <source>
        <dbReference type="ARBA" id="ARBA00007913"/>
    </source>
</evidence>
<dbReference type="InterPro" id="IPR045055">
    <property type="entry name" value="DNA2/NAM7-like"/>
</dbReference>
<dbReference type="GO" id="GO:0005737">
    <property type="term" value="C:cytoplasm"/>
    <property type="evidence" value="ECO:0007669"/>
    <property type="project" value="UniProtKB-SubCell"/>
</dbReference>
<evidence type="ECO:0000256" key="9">
    <source>
        <dbReference type="ARBA" id="ARBA00022833"/>
    </source>
</evidence>
<dbReference type="AlphaFoldDB" id="A0A5J4UNR5"/>
<feature type="region of interest" description="Disordered" evidence="11">
    <location>
        <begin position="1"/>
        <end position="54"/>
    </location>
</feature>
<accession>A0A5J4UNR5</accession>
<dbReference type="Pfam" id="PF13086">
    <property type="entry name" value="AAA_11"/>
    <property type="match status" value="2"/>
</dbReference>
<evidence type="ECO:0000256" key="5">
    <source>
        <dbReference type="ARBA" id="ARBA00022741"/>
    </source>
</evidence>
<keyword evidence="10" id="KW-0067">ATP-binding</keyword>
<dbReference type="GO" id="GO:0005524">
    <property type="term" value="F:ATP binding"/>
    <property type="evidence" value="ECO:0007669"/>
    <property type="project" value="UniProtKB-KW"/>
</dbReference>
<dbReference type="InterPro" id="IPR047187">
    <property type="entry name" value="SF1_C_Upf1"/>
</dbReference>
<dbReference type="EMBL" id="SNRW01013884">
    <property type="protein sequence ID" value="KAA6372109.1"/>
    <property type="molecule type" value="Genomic_DNA"/>
</dbReference>
<keyword evidence="8" id="KW-0347">Helicase</keyword>
<feature type="domain" description="DNA2/NAM7 helicase-like C-terminal" evidence="13">
    <location>
        <begin position="298"/>
        <end position="518"/>
    </location>
</feature>
<dbReference type="GO" id="GO:0000184">
    <property type="term" value="P:nuclear-transcribed mRNA catabolic process, nonsense-mediated decay"/>
    <property type="evidence" value="ECO:0007669"/>
    <property type="project" value="TreeGrafter"/>
</dbReference>
<dbReference type="SUPFAM" id="SSF52540">
    <property type="entry name" value="P-loop containing nucleoside triphosphate hydrolases"/>
    <property type="match status" value="1"/>
</dbReference>
<evidence type="ECO:0000256" key="3">
    <source>
        <dbReference type="ARBA" id="ARBA00022490"/>
    </source>
</evidence>
<dbReference type="GO" id="GO:0016787">
    <property type="term" value="F:hydrolase activity"/>
    <property type="evidence" value="ECO:0007669"/>
    <property type="project" value="UniProtKB-KW"/>
</dbReference>
<dbReference type="GO" id="GO:0003724">
    <property type="term" value="F:RNA helicase activity"/>
    <property type="evidence" value="ECO:0007669"/>
    <property type="project" value="TreeGrafter"/>
</dbReference>
<dbReference type="PANTHER" id="PTHR10887">
    <property type="entry name" value="DNA2/NAM7 HELICASE FAMILY"/>
    <property type="match status" value="1"/>
</dbReference>
<dbReference type="Proteomes" id="UP000324800">
    <property type="component" value="Unassembled WGS sequence"/>
</dbReference>
<evidence type="ECO:0000256" key="8">
    <source>
        <dbReference type="ARBA" id="ARBA00022806"/>
    </source>
</evidence>
<comment type="similarity">
    <text evidence="2">Belongs to the DNA2/NAM7 helicase family.</text>
</comment>
<gene>
    <name evidence="14" type="ORF">EZS28_032363</name>
</gene>
<evidence type="ECO:0000259" key="12">
    <source>
        <dbReference type="Pfam" id="PF13086"/>
    </source>
</evidence>
<sequence length="598" mass="68306">MYNEIDEFDNKKDEKKDDKQEENNDDDEQEEKKDDLNEEMNNELDENEQDNDEIQQIDMIRDYYQEKTGLNMVQIVDDLSAPNLAKLNASQSKAVHIALTRPLSLIQGPPGTGKTVVSATIVYHWVKMRQGQILVCAPSNVAVDHLTEKIAAFGAKVVRLEARTREINKSSIENLTLGYQVKIADSIDAVELHRLQKQSEYEGARDRELMEQIRQRLDVVERSILSQCDVITCTNAAAGDYRLFEMQFPYVLIDESTQSLEPESLISLVKGARHTVLVGDQNQLGPNFQTKEAAIAGLQQSLFERLILLKIEPVMLQTQYRMHPEIASFSSQQFYDGKIESGVTAEERTYRLEASQRNENQNQLNEQRELVFPWPNPDCPMMFLHSTENDKRGGTSFSNENEAKNVLKIVQHLLLKGVAPNQIGVITPYRLQIAYILNCFYKVADSSVLGKVNLFSKEQFRNIQVASVDAFQGREKDFIIFSCVRSNDRDEIGFLRDPRRLNVALTRAKYGLIILGNAEVLSNFHLWNNLLVHLKERNCLVQGSLNRMRPAQITLKQSVKLDPIQSVYLPFPSSLDVFIVLLLELLACLEVHIFEQDR</sequence>
<keyword evidence="4" id="KW-0479">Metal-binding</keyword>
<dbReference type="CDD" id="cd18808">
    <property type="entry name" value="SF1_C_Upf1"/>
    <property type="match status" value="1"/>
</dbReference>
<reference evidence="14 15" key="1">
    <citation type="submission" date="2019-03" db="EMBL/GenBank/DDBJ databases">
        <title>Single cell metagenomics reveals metabolic interactions within the superorganism composed of flagellate Streblomastix strix and complex community of Bacteroidetes bacteria on its surface.</title>
        <authorList>
            <person name="Treitli S.C."/>
            <person name="Kolisko M."/>
            <person name="Husnik F."/>
            <person name="Keeling P."/>
            <person name="Hampl V."/>
        </authorList>
    </citation>
    <scope>NUCLEOTIDE SEQUENCE [LARGE SCALE GENOMIC DNA]</scope>
    <source>
        <strain evidence="14">ST1C</strain>
    </source>
</reference>
<evidence type="ECO:0000256" key="10">
    <source>
        <dbReference type="ARBA" id="ARBA00022840"/>
    </source>
</evidence>
<feature type="compositionally biased region" description="Basic and acidic residues" evidence="11">
    <location>
        <begin position="8"/>
        <end position="22"/>
    </location>
</feature>
<dbReference type="PANTHER" id="PTHR10887:SF364">
    <property type="entry name" value="REGULATOR OF NONSENSE TRANSCRIPTS 1"/>
    <property type="match status" value="1"/>
</dbReference>
<keyword evidence="3" id="KW-0963">Cytoplasm</keyword>
<name>A0A5J4UNR5_9EUKA</name>